<feature type="region of interest" description="Disordered" evidence="9">
    <location>
        <begin position="47"/>
        <end position="170"/>
    </location>
</feature>
<dbReference type="CDD" id="cd00056">
    <property type="entry name" value="ENDO3c"/>
    <property type="match status" value="1"/>
</dbReference>
<evidence type="ECO:0000256" key="7">
    <source>
        <dbReference type="ARBA" id="ARBA00044632"/>
    </source>
</evidence>
<keyword evidence="4 8" id="KW-0234">DNA repair</keyword>
<feature type="compositionally biased region" description="Polar residues" evidence="9">
    <location>
        <begin position="152"/>
        <end position="165"/>
    </location>
</feature>
<comment type="caution">
    <text evidence="11">The sequence shown here is derived from an EMBL/GenBank/DDBJ whole genome shotgun (WGS) entry which is preliminary data.</text>
</comment>
<dbReference type="InterPro" id="IPR003265">
    <property type="entry name" value="HhH-GPD_domain"/>
</dbReference>
<feature type="region of interest" description="Disordered" evidence="9">
    <location>
        <begin position="239"/>
        <end position="265"/>
    </location>
</feature>
<dbReference type="Pfam" id="PF00633">
    <property type="entry name" value="HHH"/>
    <property type="match status" value="1"/>
</dbReference>
<feature type="compositionally biased region" description="Polar residues" evidence="9">
    <location>
        <begin position="89"/>
        <end position="109"/>
    </location>
</feature>
<keyword evidence="8" id="KW-0496">Mitochondrion</keyword>
<dbReference type="GO" id="GO:0006285">
    <property type="term" value="P:base-excision repair, AP site formation"/>
    <property type="evidence" value="ECO:0007669"/>
    <property type="project" value="UniProtKB-UniRule"/>
</dbReference>
<gene>
    <name evidence="8" type="primary">NTH1</name>
    <name evidence="11" type="ORF">GJ744_003555</name>
</gene>
<evidence type="ECO:0000256" key="9">
    <source>
        <dbReference type="SAM" id="MobiDB-lite"/>
    </source>
</evidence>
<evidence type="ECO:0000256" key="4">
    <source>
        <dbReference type="ARBA" id="ARBA00023204"/>
    </source>
</evidence>
<dbReference type="GO" id="GO:0000703">
    <property type="term" value="F:oxidized pyrimidine nucleobase lesion DNA N-glycosylase activity"/>
    <property type="evidence" value="ECO:0007669"/>
    <property type="project" value="UniProtKB-UniRule"/>
</dbReference>
<dbReference type="HAMAP" id="MF_03183">
    <property type="entry name" value="Endonuclease_III_Nth"/>
    <property type="match status" value="1"/>
</dbReference>
<dbReference type="EMBL" id="JAACFV010000017">
    <property type="protein sequence ID" value="KAF7511824.1"/>
    <property type="molecule type" value="Genomic_DNA"/>
</dbReference>
<dbReference type="AlphaFoldDB" id="A0A8H7E628"/>
<dbReference type="Gene3D" id="1.10.340.30">
    <property type="entry name" value="Hypothetical protein, domain 2"/>
    <property type="match status" value="1"/>
</dbReference>
<dbReference type="SMART" id="SM00478">
    <property type="entry name" value="ENDO3c"/>
    <property type="match status" value="1"/>
</dbReference>
<dbReference type="GO" id="GO:0006289">
    <property type="term" value="P:nucleotide-excision repair"/>
    <property type="evidence" value="ECO:0007669"/>
    <property type="project" value="TreeGrafter"/>
</dbReference>
<dbReference type="InterPro" id="IPR000445">
    <property type="entry name" value="HhH_motif"/>
</dbReference>
<dbReference type="Gene3D" id="1.10.1670.10">
    <property type="entry name" value="Helix-hairpin-Helix base-excision DNA repair enzymes (C-terminal)"/>
    <property type="match status" value="1"/>
</dbReference>
<evidence type="ECO:0000256" key="1">
    <source>
        <dbReference type="ARBA" id="ARBA00008343"/>
    </source>
</evidence>
<evidence type="ECO:0000256" key="6">
    <source>
        <dbReference type="ARBA" id="ARBA00023295"/>
    </source>
</evidence>
<comment type="subcellular location">
    <subcellularLocation>
        <location evidence="8">Nucleus</location>
    </subcellularLocation>
    <subcellularLocation>
        <location evidence="8">Mitochondrion</location>
    </subcellularLocation>
</comment>
<keyword evidence="2 8" id="KW-0227">DNA damage</keyword>
<keyword evidence="12" id="KW-1185">Reference proteome</keyword>
<dbReference type="GO" id="GO:0140078">
    <property type="term" value="F:class I DNA-(apurinic or apyrimidinic site) endonuclease activity"/>
    <property type="evidence" value="ECO:0007669"/>
    <property type="project" value="UniProtKB-EC"/>
</dbReference>
<protein>
    <recommendedName>
        <fullName evidence="8">Endonuclease III homolog</fullName>
        <ecNumber evidence="8">3.2.2.-</ecNumber>
        <ecNumber evidence="8">4.2.99.18</ecNumber>
    </recommendedName>
    <alternativeName>
        <fullName evidence="8">Bifunctional DNA N-glycosylase/DNA-(apurinic or apyrimidinic site) lyase</fullName>
        <shortName evidence="8">DNA glycosylase/AP lyase</shortName>
    </alternativeName>
</protein>
<dbReference type="OrthoDB" id="2099276at2759"/>
<sequence length="479" mass="52641">MRRSRVSQDTTKIFNALSPNRVRRSTRQAAKTISTFALGHAGSINIKSEHSRDSSSSLESAPETNFSTDIEDSLTAPKPPHKRKRGSDSPATTIASTATGPTSSRTSFSPRKRLKPDTTSKPNNDDDAATTTTTSSPNSSRATKALPKTGARKTTTLPDSTVQQIQPPPNWSTVYDMIKAQRQSNPNAPVDTMGCEDLYWRGSSPREQRYHILTALMLSSQTKDTVTAAAMQRLHTELAPQSPCPCPCPSQNETETETKERKTSKNSTLTIGNILSTSAAQLDSLIGRVGFHHTKTKHLQLTASVLADRFGGDVPRTLPELLSLPGVGPKMAFLCLSAAWGIDAGIGVDVHVHRITNRWGWHATATPEQTRRQLEAWLPRDRWHEINRLLVGLGQTVCLPVGRRCGECALAGTGLCKSEVRGWEAKEMEKRRRTKKSRGVVKVERAGGDQEMMVEMEEEVVEGKEAEMLEVKREEEVEG</sequence>
<dbReference type="EC" id="3.2.2.-" evidence="8"/>
<evidence type="ECO:0000259" key="10">
    <source>
        <dbReference type="SMART" id="SM00478"/>
    </source>
</evidence>
<feature type="compositionally biased region" description="Low complexity" evidence="9">
    <location>
        <begin position="54"/>
        <end position="63"/>
    </location>
</feature>
<comment type="caution">
    <text evidence="8">Lacks conserved residue(s) required for the propagation of feature annotation.</text>
</comment>
<feature type="compositionally biased region" description="Low complexity" evidence="9">
    <location>
        <begin position="129"/>
        <end position="143"/>
    </location>
</feature>
<dbReference type="Proteomes" id="UP000606974">
    <property type="component" value="Unassembled WGS sequence"/>
</dbReference>
<name>A0A8H7E628_9EURO</name>
<feature type="region of interest" description="Disordered" evidence="9">
    <location>
        <begin position="434"/>
        <end position="453"/>
    </location>
</feature>
<comment type="catalytic activity">
    <reaction evidence="7 8">
        <text>2'-deoxyribonucleotide-(2'-deoxyribose 5'-phosphate)-2'-deoxyribonucleotide-DNA = a 3'-end 2'-deoxyribonucleotide-(2,3-dehydro-2,3-deoxyribose 5'-phosphate)-DNA + a 5'-end 5'-phospho-2'-deoxyribonucleoside-DNA + H(+)</text>
        <dbReference type="Rhea" id="RHEA:66592"/>
        <dbReference type="Rhea" id="RHEA-COMP:13180"/>
        <dbReference type="Rhea" id="RHEA-COMP:16897"/>
        <dbReference type="Rhea" id="RHEA-COMP:17067"/>
        <dbReference type="ChEBI" id="CHEBI:15378"/>
        <dbReference type="ChEBI" id="CHEBI:136412"/>
        <dbReference type="ChEBI" id="CHEBI:157695"/>
        <dbReference type="ChEBI" id="CHEBI:167181"/>
        <dbReference type="EC" id="4.2.99.18"/>
    </reaction>
</comment>
<evidence type="ECO:0000313" key="12">
    <source>
        <dbReference type="Proteomes" id="UP000606974"/>
    </source>
</evidence>
<evidence type="ECO:0000256" key="8">
    <source>
        <dbReference type="HAMAP-Rule" id="MF_03183"/>
    </source>
</evidence>
<dbReference type="GO" id="GO:0005634">
    <property type="term" value="C:nucleus"/>
    <property type="evidence" value="ECO:0007669"/>
    <property type="project" value="UniProtKB-SubCell"/>
</dbReference>
<dbReference type="GO" id="GO:0003677">
    <property type="term" value="F:DNA binding"/>
    <property type="evidence" value="ECO:0007669"/>
    <property type="project" value="UniProtKB-UniRule"/>
</dbReference>
<comment type="similarity">
    <text evidence="1 8">Belongs to the Nth/MutY family.</text>
</comment>
<dbReference type="InterPro" id="IPR023170">
    <property type="entry name" value="HhH_base_excis_C"/>
</dbReference>
<dbReference type="PANTHER" id="PTHR43286:SF1">
    <property type="entry name" value="ENDONUCLEASE III-LIKE PROTEIN 1"/>
    <property type="match status" value="1"/>
</dbReference>
<keyword evidence="3 8" id="KW-0378">Hydrolase</keyword>
<proteinExistence type="inferred from homology"/>
<dbReference type="EC" id="4.2.99.18" evidence="8"/>
<evidence type="ECO:0000256" key="3">
    <source>
        <dbReference type="ARBA" id="ARBA00022801"/>
    </source>
</evidence>
<dbReference type="SUPFAM" id="SSF48150">
    <property type="entry name" value="DNA-glycosylase"/>
    <property type="match status" value="1"/>
</dbReference>
<comment type="function">
    <text evidence="8">Bifunctional DNA N-glycosylase with associated apurinic/apyrimidinic (AP) lyase function that catalyzes the first step in base excision repair (BER), the primary repair pathway for the repair of oxidative DNA damage. The DNA N-glycosylase activity releases the damaged DNA base from DNA by cleaving the N-glycosidic bond, leaving an AP site. The AP lyase activity cleaves the phosphodiester bond 3' to the AP site by a beta-elimination. Primarily recognizes and repairs oxidative base damage of pyrimidines.</text>
</comment>
<dbReference type="InterPro" id="IPR030841">
    <property type="entry name" value="NTH1"/>
</dbReference>
<dbReference type="GO" id="GO:0005739">
    <property type="term" value="C:mitochondrion"/>
    <property type="evidence" value="ECO:0007669"/>
    <property type="project" value="UniProtKB-SubCell"/>
</dbReference>
<feature type="domain" description="HhH-GPD" evidence="10">
    <location>
        <begin position="218"/>
        <end position="396"/>
    </location>
</feature>
<keyword evidence="6 8" id="KW-0326">Glycosidase</keyword>
<dbReference type="InterPro" id="IPR004036">
    <property type="entry name" value="Endonuclease-III-like_CS2"/>
</dbReference>
<dbReference type="PANTHER" id="PTHR43286">
    <property type="entry name" value="ENDONUCLEASE III-LIKE PROTEIN 1"/>
    <property type="match status" value="1"/>
</dbReference>
<reference evidence="11" key="1">
    <citation type="submission" date="2020-02" db="EMBL/GenBank/DDBJ databases">
        <authorList>
            <person name="Palmer J.M."/>
        </authorList>
    </citation>
    <scope>NUCLEOTIDE SEQUENCE</scope>
    <source>
        <strain evidence="11">EPUS1.4</strain>
        <tissue evidence="11">Thallus</tissue>
    </source>
</reference>
<keyword evidence="5 8" id="KW-0456">Lyase</keyword>
<keyword evidence="8" id="KW-0539">Nucleus</keyword>
<evidence type="ECO:0000256" key="5">
    <source>
        <dbReference type="ARBA" id="ARBA00023239"/>
    </source>
</evidence>
<dbReference type="Pfam" id="PF00730">
    <property type="entry name" value="HhH-GPD"/>
    <property type="match status" value="1"/>
</dbReference>
<dbReference type="InterPro" id="IPR011257">
    <property type="entry name" value="DNA_glycosylase"/>
</dbReference>
<accession>A0A8H7E628</accession>
<evidence type="ECO:0000313" key="11">
    <source>
        <dbReference type="EMBL" id="KAF7511824.1"/>
    </source>
</evidence>
<organism evidence="11 12">
    <name type="scientific">Endocarpon pusillum</name>
    <dbReference type="NCBI Taxonomy" id="364733"/>
    <lineage>
        <taxon>Eukaryota</taxon>
        <taxon>Fungi</taxon>
        <taxon>Dikarya</taxon>
        <taxon>Ascomycota</taxon>
        <taxon>Pezizomycotina</taxon>
        <taxon>Eurotiomycetes</taxon>
        <taxon>Chaetothyriomycetidae</taxon>
        <taxon>Verrucariales</taxon>
        <taxon>Verrucariaceae</taxon>
        <taxon>Endocarpon</taxon>
    </lineage>
</organism>
<evidence type="ECO:0000256" key="2">
    <source>
        <dbReference type="ARBA" id="ARBA00022763"/>
    </source>
</evidence>
<dbReference type="PROSITE" id="PS01155">
    <property type="entry name" value="ENDONUCLEASE_III_2"/>
    <property type="match status" value="1"/>
</dbReference>